<evidence type="ECO:0000313" key="1">
    <source>
        <dbReference type="EMBL" id="SFJ97319.1"/>
    </source>
</evidence>
<dbReference type="Pfam" id="PF05708">
    <property type="entry name" value="Peptidase_C92"/>
    <property type="match status" value="1"/>
</dbReference>
<dbReference type="OrthoDB" id="7843671at2"/>
<dbReference type="AlphaFoldDB" id="A0A1I3VQA9"/>
<dbReference type="Proteomes" id="UP000198924">
    <property type="component" value="Unassembled WGS sequence"/>
</dbReference>
<proteinExistence type="predicted"/>
<gene>
    <name evidence="1" type="ORF">SAMN04488079_103161</name>
</gene>
<dbReference type="STRING" id="45496.SAMN04488079_103161"/>
<keyword evidence="2" id="KW-1185">Reference proteome</keyword>
<dbReference type="RefSeq" id="WP_091711786.1">
    <property type="nucleotide sequence ID" value="NZ_FOSH01000003.1"/>
</dbReference>
<dbReference type="InterPro" id="IPR024453">
    <property type="entry name" value="Peptidase_C92"/>
</dbReference>
<organism evidence="1 2">
    <name type="scientific">Methylophaga sulfidovorans</name>
    <dbReference type="NCBI Taxonomy" id="45496"/>
    <lineage>
        <taxon>Bacteria</taxon>
        <taxon>Pseudomonadati</taxon>
        <taxon>Pseudomonadota</taxon>
        <taxon>Gammaproteobacteria</taxon>
        <taxon>Thiotrichales</taxon>
        <taxon>Piscirickettsiaceae</taxon>
        <taxon>Methylophaga</taxon>
    </lineage>
</organism>
<reference evidence="2" key="1">
    <citation type="submission" date="2016-10" db="EMBL/GenBank/DDBJ databases">
        <authorList>
            <person name="Varghese N."/>
            <person name="Submissions S."/>
        </authorList>
    </citation>
    <scope>NUCLEOTIDE SEQUENCE [LARGE SCALE GENOMIC DNA]</scope>
    <source>
        <strain evidence="2">DSM 11578</strain>
    </source>
</reference>
<accession>A0A1I3VQA9</accession>
<name>A0A1I3VQA9_9GAMM</name>
<dbReference type="Gene3D" id="3.90.1720.10">
    <property type="entry name" value="endopeptidase domain like (from Nostoc punctiforme)"/>
    <property type="match status" value="1"/>
</dbReference>
<sequence length="427" mass="48956">MSTRNSNEQTYLKRLNDDVLKPGDILLTTTTATVSKAIRIATRSDISHAMVYVQNRSVIDATNEGVQARNTQRLFFEEECSIYALRLRSGISEANLNKVISYLRRQIGAEYTTKEAIQTLIGGTKQWSKKQFCSRLVAQAFSHANIQLVTNPNYCSPSELMNSSLLSPVPNACVKVAEEEIEFWSERDDVPQLMRDAINKLLDSARKKNSDIQTFEDLNNHLLSHPEQDNYFCQVLIDSGYLSIWKIELDKNQWQYYLRLMNELPMKEIEKYCLDVLQDQPGGTNRYIVSRAGYVVLSRQYELQYFRKMAELYEHLAGLHQQRVSVASRWLESKGLLTRPQPVHLVPHTDEWFSSMEQWDPPKAMMTRAIIEIYGNTNVCSVCGDAPAIDYYLDEENRPIAGPDTLRLCDDCVSIRRAAGEPFISLQ</sequence>
<evidence type="ECO:0000313" key="2">
    <source>
        <dbReference type="Proteomes" id="UP000198924"/>
    </source>
</evidence>
<protein>
    <submittedName>
        <fullName evidence="1">Permuted papain-like amidase enzyme, YaeF/YiiX, C92 family</fullName>
    </submittedName>
</protein>
<dbReference type="InterPro" id="IPR038765">
    <property type="entry name" value="Papain-like_cys_pep_sf"/>
</dbReference>
<dbReference type="EMBL" id="FOSH01000003">
    <property type="protein sequence ID" value="SFJ97319.1"/>
    <property type="molecule type" value="Genomic_DNA"/>
</dbReference>
<dbReference type="SUPFAM" id="SSF54001">
    <property type="entry name" value="Cysteine proteinases"/>
    <property type="match status" value="1"/>
</dbReference>